<dbReference type="OrthoDB" id="34378at10239"/>
<dbReference type="KEGG" id="vg:40086374"/>
<dbReference type="RefSeq" id="YP_009610278.1">
    <property type="nucleotide sequence ID" value="NC_042002.1"/>
</dbReference>
<reference evidence="1 2" key="1">
    <citation type="submission" date="2017-05" db="EMBL/GenBank/DDBJ databases">
        <authorList>
            <person name="Abboud M."/>
            <person name="Acosta Y."/>
            <person name="Adams S."/>
            <person name="Aguirre J."/>
            <person name="Ahmadi O."/>
            <person name="Arena A."/>
            <person name="Bacatan J."/>
            <person name="Barua M."/>
            <person name="Basualdo M."/>
            <person name="Bidas A."/>
            <person name="Charles M."/>
            <person name="Crespo D."/>
            <person name="Dahduli S."/>
            <person name="Darwiche R."/>
            <person name="De V.F."/>
            <person name="Demetrio M."/>
            <person name="Doyles K."/>
            <person name="Elias T."/>
            <person name="Feghali T."/>
            <person name="Fleetwood D."/>
            <person name="Grant K."/>
            <person name="Grinberg M."/>
            <person name="Haddabeh W."/>
            <person name="Hamwi G."/>
            <person name="Hanf T."/>
            <person name="Hussain A."/>
            <person name="Jennis A."/>
            <person name="Kang K."/>
            <person name="Khalique A."/>
            <person name="Majkut N."/>
            <person name="Minto B."/>
            <person name="Monsen-Collar K."/>
            <person name="Mubarka N."/>
            <person name="Nasser G."/>
            <person name="Navarro C."/>
            <person name="Oleksy A."/>
            <person name="Patel N."/>
            <person name="Rana M."/>
            <person name="Sanchez D."/>
            <person name="Santrich A."/>
            <person name="Sarpong L."/>
            <person name="Sato-Balagot R."/>
            <person name="Singh R."/>
            <person name="Tiozon A."/>
            <person name="Tolentino-Uri K."/>
            <person name="Toyosi O."/>
            <person name="Vasquez K."/>
            <person name="Wright D."/>
            <person name="Zangeneh M."/>
            <person name="Stoner T.H."/>
            <person name="Garlena R.A."/>
            <person name="Russell D.A."/>
            <person name="Pope W.H."/>
            <person name="Jacobs-Sera D."/>
            <person name="Hatfull G.F."/>
        </authorList>
    </citation>
    <scope>NUCLEOTIDE SEQUENCE [LARGE SCALE GENOMIC DNA]</scope>
</reference>
<gene>
    <name evidence="1" type="primary">58</name>
    <name evidence="1" type="ORF">SEA_ABIDATRO_58</name>
</gene>
<proteinExistence type="predicted"/>
<protein>
    <submittedName>
        <fullName evidence="1">Uncharacterized protein</fullName>
    </submittedName>
</protein>
<dbReference type="GeneID" id="40086374"/>
<name>A0A222ZFL9_9CAUD</name>
<evidence type="ECO:0000313" key="1">
    <source>
        <dbReference type="EMBL" id="ASR83228.1"/>
    </source>
</evidence>
<organism evidence="1 2">
    <name type="scientific">Arthrobacter phage Abidatro</name>
    <dbReference type="NCBI Taxonomy" id="2015853"/>
    <lineage>
        <taxon>Viruses</taxon>
        <taxon>Duplodnaviria</taxon>
        <taxon>Heunggongvirae</taxon>
        <taxon>Uroviricota</taxon>
        <taxon>Caudoviricetes</taxon>
        <taxon>Galaxyvirus</taxon>
        <taxon>Galaxyvirus abidatro</taxon>
    </lineage>
</organism>
<dbReference type="EMBL" id="MF140397">
    <property type="protein sequence ID" value="ASR83228.1"/>
    <property type="molecule type" value="Genomic_DNA"/>
</dbReference>
<keyword evidence="2" id="KW-1185">Reference proteome</keyword>
<dbReference type="Proteomes" id="UP000223767">
    <property type="component" value="Segment"/>
</dbReference>
<evidence type="ECO:0000313" key="2">
    <source>
        <dbReference type="Proteomes" id="UP000223767"/>
    </source>
</evidence>
<sequence length="82" mass="8871">MNGRGPGRPRTLDRFVMKWPIERAERPIAELIGEARGDLAEALRELGCVPAGKASFKVRHGQRPELVAELPVRTEVGAGGLG</sequence>
<accession>A0A222ZFL9</accession>